<dbReference type="Bgee" id="ENSG00000100292">
    <property type="expression patterns" value="Expressed in cartilage tissue and 147 other cell types or tissues"/>
</dbReference>
<dbReference type="Proteomes" id="UP000005640">
    <property type="component" value="Chromosome 22"/>
</dbReference>
<sequence>MERPQPDRQARGAGRGTGAFLSQPCLRPSPTPGHCHTATEPRSQKLGLWSQEHAPGFVRGPEGGHQGGAHPGREC</sequence>
<reference evidence="2 3" key="2">
    <citation type="journal article" date="2004" name="Nature">
        <title>Finishing the euchromatic sequence of the human genome.</title>
        <authorList>
            <consortium name="International Human Genome Sequencing Consortium"/>
        </authorList>
    </citation>
    <scope>NUCLEOTIDE SEQUENCE [LARGE SCALE GENOMIC DNA]</scope>
</reference>
<reference evidence="2 3" key="3">
    <citation type="journal article" date="2008" name="Genome Biol.">
        <title>Finishing the finished human chromosome 22 sequence.</title>
        <authorList>
            <person name="Cole C.G."/>
            <person name="McCann O.T."/>
            <person name="Collins J.E."/>
            <person name="Oliver K."/>
            <person name="Willey D."/>
            <person name="Gribble S.M."/>
            <person name="Yang F."/>
            <person name="McLaren K."/>
            <person name="Rogers J."/>
            <person name="Ning Z."/>
            <person name="Beare D.M."/>
            <person name="Dunham I."/>
        </authorList>
    </citation>
    <scope>NUCLEOTIDE SEQUENCE [LARGE SCALE GENOMIC DNA]</scope>
</reference>
<feature type="compositionally biased region" description="Gly residues" evidence="1">
    <location>
        <begin position="61"/>
        <end position="75"/>
    </location>
</feature>
<evidence type="ECO:0000256" key="1">
    <source>
        <dbReference type="SAM" id="MobiDB-lite"/>
    </source>
</evidence>
<organism evidence="2 3">
    <name type="scientific">Homo sapiens</name>
    <name type="common">Human</name>
    <dbReference type="NCBI Taxonomy" id="9606"/>
    <lineage>
        <taxon>Eukaryota</taxon>
        <taxon>Metazoa</taxon>
        <taxon>Chordata</taxon>
        <taxon>Craniata</taxon>
        <taxon>Vertebrata</taxon>
        <taxon>Euteleostomi</taxon>
        <taxon>Mammalia</taxon>
        <taxon>Eutheria</taxon>
        <taxon>Euarchontoglires</taxon>
        <taxon>Primates</taxon>
        <taxon>Haplorrhini</taxon>
        <taxon>Catarrhini</taxon>
        <taxon>Hominidae</taxon>
        <taxon>Homo</taxon>
    </lineage>
</organism>
<dbReference type="OrthoDB" id="652091at2759"/>
<evidence type="ECO:0007829" key="4">
    <source>
        <dbReference type="PeptideAtlas" id="A0A7I2YQL9"/>
    </source>
</evidence>
<keyword evidence="3" id="KW-1185">Reference proteome</keyword>
<dbReference type="Ensembl" id="ENST00000481190.2">
    <property type="protein sequence ID" value="ENSP00000503987.1"/>
    <property type="gene ID" value="ENSG00000100292.18"/>
</dbReference>
<proteinExistence type="evidence at protein level"/>
<protein>
    <submittedName>
        <fullName evidence="2">Heme oxygenase 1</fullName>
    </submittedName>
</protein>
<evidence type="ECO:0000313" key="3">
    <source>
        <dbReference type="Proteomes" id="UP000005640"/>
    </source>
</evidence>
<accession>A0A7I2YQL9</accession>
<feature type="compositionally biased region" description="Basic and acidic residues" evidence="1">
    <location>
        <begin position="1"/>
        <end position="10"/>
    </location>
</feature>
<reference evidence="2 3" key="1">
    <citation type="journal article" date="2001" name="Nature">
        <title>Initial sequencing and analysis of the human genome.</title>
        <authorList>
            <consortium name="International Human Genome Sequencing Consortium"/>
            <person name="Lander E.S."/>
            <person name="Linton L.M."/>
            <person name="Birren B."/>
            <person name="Nusbaum C."/>
            <person name="Zody M.C."/>
            <person name="Baldwin J."/>
            <person name="Devon K."/>
            <person name="Dewar K."/>
            <person name="Doyle M."/>
            <person name="FitzHugh W."/>
            <person name="Funke R."/>
            <person name="Gage D."/>
            <person name="Harris K."/>
            <person name="Heaford A."/>
            <person name="Howland J."/>
            <person name="Kann L."/>
            <person name="Lehoczky J."/>
            <person name="LeVine R."/>
            <person name="McEwan P."/>
            <person name="McKernan K."/>
            <person name="Meldrim J."/>
            <person name="Mesirov J.P."/>
            <person name="Miranda C."/>
            <person name="Morris W."/>
            <person name="Naylor J."/>
            <person name="Raymond C."/>
            <person name="Rosetti M."/>
            <person name="Santos R."/>
            <person name="Sheridan A."/>
            <person name="Sougnez C."/>
            <person name="Stange-Thomann N."/>
            <person name="Stojanovic N."/>
            <person name="Subramanian A."/>
            <person name="Wyman D."/>
            <person name="Rogers J."/>
            <person name="Sulston J."/>
            <person name="Ainscough R."/>
            <person name="Beck S."/>
            <person name="Bentley D."/>
            <person name="Burton J."/>
            <person name="Clee C."/>
            <person name="Carter N."/>
            <person name="Coulson A."/>
            <person name="Deadman R."/>
            <person name="Deloukas P."/>
            <person name="Dunham A."/>
            <person name="Dunham I."/>
            <person name="Durbin R."/>
            <person name="French L."/>
            <person name="Grafham D."/>
            <person name="Gregory S."/>
            <person name="Hubbard T."/>
            <person name="Humphray S."/>
            <person name="Hunt A."/>
            <person name="Jones M."/>
            <person name="Lloyd C."/>
            <person name="McMurray A."/>
            <person name="Matthews L."/>
            <person name="Mercer S."/>
            <person name="Milne S."/>
            <person name="Mullikin J.C."/>
            <person name="Mungall A."/>
            <person name="Plumb R."/>
            <person name="Ross M."/>
            <person name="Shownkeen R."/>
            <person name="Sims S."/>
            <person name="Waterston R.H."/>
            <person name="Wilson R.K."/>
            <person name="Hillier L.W."/>
            <person name="McPherson J.D."/>
            <person name="Marra M.A."/>
            <person name="Mardis E.R."/>
            <person name="Fulton L.A."/>
            <person name="Chinwalla A.T."/>
            <person name="Pepin K.H."/>
            <person name="Gish W.R."/>
            <person name="Chissoe S.L."/>
            <person name="Wendl M.C."/>
            <person name="Delehaunty K.D."/>
            <person name="Miner T.L."/>
            <person name="Delehaunty A."/>
            <person name="Kramer J.B."/>
            <person name="Cook L.L."/>
            <person name="Fulton R.S."/>
            <person name="Johnson D.L."/>
            <person name="Minx P.J."/>
            <person name="Clifton S.W."/>
            <person name="Hawkins T."/>
            <person name="Branscomb E."/>
            <person name="Predki P."/>
            <person name="Richardson P."/>
            <person name="Wenning S."/>
            <person name="Slezak T."/>
            <person name="Doggett N."/>
            <person name="Cheng J.F."/>
            <person name="Olsen A."/>
            <person name="Lucas S."/>
            <person name="Elkin C."/>
            <person name="Uberbacher E."/>
            <person name="Frazier M."/>
            <person name="Gibbs R.A."/>
            <person name="Muzny D.M."/>
            <person name="Scherer S.E."/>
            <person name="Bouck J.B."/>
            <person name="Sodergren E.J."/>
            <person name="Worley K.C."/>
            <person name="Rives C.M."/>
            <person name="Gorrell J.H."/>
            <person name="Metzker M.L."/>
            <person name="Naylor S.L."/>
            <person name="Kucherlapati R.S."/>
            <person name="Nelson D.L."/>
            <person name="Weinstock G.M."/>
            <person name="Sakaki Y."/>
            <person name="Fujiyama A."/>
            <person name="Hattori M."/>
            <person name="Yada T."/>
            <person name="Toyoda A."/>
            <person name="Itoh T."/>
            <person name="Kawagoe C."/>
            <person name="Watanabe H."/>
            <person name="Totoki Y."/>
            <person name="Taylor T."/>
            <person name="Weissenbach J."/>
            <person name="Heilig R."/>
            <person name="Saurin W."/>
            <person name="Artiguenave F."/>
            <person name="Brottier P."/>
            <person name="Bruls T."/>
            <person name="Pelletier E."/>
            <person name="Robert C."/>
            <person name="Wincker P."/>
            <person name="Smith D.R."/>
            <person name="Doucette-Stamm L."/>
            <person name="Rubenfield M."/>
            <person name="Weinstock K."/>
            <person name="Lee H.M."/>
            <person name="Dubois J."/>
            <person name="Rosenthal A."/>
            <person name="Platzer M."/>
            <person name="Nyakatura G."/>
            <person name="Taudien S."/>
            <person name="Rump A."/>
            <person name="Yang H."/>
            <person name="Yu J."/>
            <person name="Wang J."/>
            <person name="Huang G."/>
            <person name="Gu J."/>
            <person name="Hood L."/>
            <person name="Rowen L."/>
            <person name="Madan A."/>
            <person name="Qin S."/>
            <person name="Davis R.W."/>
            <person name="Federspiel N.A."/>
            <person name="Abola A.P."/>
            <person name="Proctor M.J."/>
            <person name="Myers R.M."/>
            <person name="Schmutz J."/>
            <person name="Dickson M."/>
            <person name="Grimwood J."/>
            <person name="Cox D.R."/>
            <person name="Olson M.V."/>
            <person name="Kaul R."/>
            <person name="Raymond C."/>
            <person name="Shimizu N."/>
            <person name="Kawasaki K."/>
            <person name="Minoshima S."/>
            <person name="Evans G.A."/>
            <person name="Athanasiou M."/>
            <person name="Schultz R."/>
            <person name="Roe B.A."/>
            <person name="Chen F."/>
            <person name="Pan H."/>
            <person name="Ramser J."/>
            <person name="Lehrach H."/>
            <person name="Reinhardt R."/>
            <person name="McCombie W.R."/>
            <person name="de la Bastide M."/>
            <person name="Dedhia N."/>
            <person name="Blocker H."/>
            <person name="Hornischer K."/>
            <person name="Nordsiek G."/>
            <person name="Agarwala R."/>
            <person name="Aravind L."/>
            <person name="Bailey J.A."/>
            <person name="Bateman A."/>
            <person name="Batzoglou S."/>
            <person name="Birney E."/>
            <person name="Bork P."/>
            <person name="Brown D.G."/>
            <person name="Burge C.B."/>
            <person name="Cerutti L."/>
            <person name="Chen H.C."/>
            <person name="Church D."/>
            <person name="Clamp M."/>
            <person name="Copley R.R."/>
            <person name="Doerks T."/>
            <person name="Eddy S.R."/>
            <person name="Eichler E.E."/>
            <person name="Furey T.S."/>
            <person name="Galagan J."/>
            <person name="Gilbert J.G."/>
            <person name="Harmon C."/>
            <person name="Hayashizaki Y."/>
            <person name="Haussler D."/>
            <person name="Hermjakob H."/>
            <person name="Hokamp K."/>
            <person name="Jang W."/>
            <person name="Johnson L.S."/>
            <person name="Jones T.A."/>
            <person name="Kasif S."/>
            <person name="Kaspryzk A."/>
            <person name="Kennedy S."/>
            <person name="Kent W.J."/>
            <person name="Kitts P."/>
            <person name="Koonin E.V."/>
            <person name="Korf I."/>
            <person name="Kulp D."/>
            <person name="Lancet D."/>
            <person name="Lowe T.M."/>
            <person name="McLysaght A."/>
            <person name="Mikkelsen T."/>
            <person name="Moran J.V."/>
            <person name="Mulder N."/>
            <person name="Pollara V.J."/>
            <person name="Ponting C.P."/>
            <person name="Schuler G."/>
            <person name="Schultz J."/>
            <person name="Slater G."/>
            <person name="Smit A.F."/>
            <person name="Stupka E."/>
            <person name="Szustakowski J."/>
            <person name="Thierry-Mieg D."/>
            <person name="Thierry-Mieg J."/>
            <person name="Wagner L."/>
            <person name="Wallis J."/>
            <person name="Wheeler R."/>
            <person name="Williams A."/>
            <person name="Wolf Y.I."/>
            <person name="Wolfe K.H."/>
            <person name="Yang S.P."/>
            <person name="Yeh R.F."/>
            <person name="Collins F."/>
            <person name="Guyer M.S."/>
            <person name="Peterson J."/>
            <person name="Felsenfeld A."/>
            <person name="Wetterstrand K.A."/>
            <person name="Patrinos A."/>
            <person name="Morgan M.J."/>
            <person name="de Jong P."/>
            <person name="Catanese J.J."/>
            <person name="Osoegawa K."/>
            <person name="Shizuya H."/>
            <person name="Choi S."/>
            <person name="Chen Y.J."/>
        </authorList>
    </citation>
    <scope>NUCLEOTIDE SEQUENCE [LARGE SCALE GENOMIC DNA]</scope>
</reference>
<name>A0A7I2YQL9_HUMAN</name>
<dbReference type="EMBL" id="Z82244">
    <property type="status" value="NOT_ANNOTATED_CDS"/>
    <property type="molecule type" value="Genomic_DNA"/>
</dbReference>
<keyword evidence="4" id="KW-1267">Proteomics identification</keyword>
<reference evidence="2" key="5">
    <citation type="submission" date="2025-09" db="UniProtKB">
        <authorList>
            <consortium name="Ensembl"/>
        </authorList>
    </citation>
    <scope>IDENTIFICATION</scope>
</reference>
<reference evidence="2" key="4">
    <citation type="submission" date="2025-08" db="UniProtKB">
        <authorList>
            <consortium name="Ensembl"/>
        </authorList>
    </citation>
    <scope>IDENTIFICATION</scope>
</reference>
<dbReference type="HGNC" id="HGNC:5013">
    <property type="gene designation" value="HMOX1"/>
</dbReference>
<dbReference type="GeneTree" id="ENSGT00390000017673"/>
<feature type="region of interest" description="Disordered" evidence="1">
    <location>
        <begin position="1"/>
        <end position="75"/>
    </location>
</feature>
<dbReference type="AlphaFoldDB" id="A0A7I2YQL9"/>
<evidence type="ECO:0000313" key="2">
    <source>
        <dbReference type="Ensembl" id="ENSP00000503987.1"/>
    </source>
</evidence>
<dbReference type="OpenTargets" id="ENSG00000100292"/>
<gene>
    <name evidence="2" type="primary">HMOX1</name>
</gene>